<evidence type="ECO:0000313" key="1">
    <source>
        <dbReference type="EMBL" id="KAJ7405478.1"/>
    </source>
</evidence>
<comment type="caution">
    <text evidence="1">The sequence shown here is derived from an EMBL/GenBank/DDBJ whole genome shotgun (WGS) entry which is preliminary data.</text>
</comment>
<reference evidence="1" key="1">
    <citation type="submission" date="2019-10" db="EMBL/GenBank/DDBJ databases">
        <authorList>
            <person name="Soares A.E.R."/>
            <person name="Aleixo A."/>
            <person name="Schneider P."/>
            <person name="Miyaki C.Y."/>
            <person name="Schneider M.P."/>
            <person name="Mello C."/>
            <person name="Vasconcelos A.T.R."/>
        </authorList>
    </citation>
    <scope>NUCLEOTIDE SEQUENCE</scope>
    <source>
        <tissue evidence="1">Muscle</tissue>
    </source>
</reference>
<sequence length="273" mass="31533">MATAPEKGMDVLLRVGIDQKLLQEKRDSCAWWEHMKYIKGQHFRGNALMFYEAGKFKISDKVIAVAHVTSHHPRHFKEPSMAFWSGHLARGIPPFLFQGLKGEEIQNKQETCLQGPNIYLNSVDDDPVGRMALFRASTTPLLRHGQQLNCGYQKSRTFAVKQYQNICNKAGIHTWSRSFLPMPCRLTRPGKPPEKEIRLKISNMDRGREVILPLSPGEDHLECCVQFWAPQDKRDLELLEWVQWRVTKMIKGLEHLSDEERLRELGLFSLEKG</sequence>
<dbReference type="Proteomes" id="UP001145742">
    <property type="component" value="Unassembled WGS sequence"/>
</dbReference>
<organism evidence="1 2">
    <name type="scientific">Willisornis vidua</name>
    <name type="common">Xingu scale-backed antbird</name>
    <dbReference type="NCBI Taxonomy" id="1566151"/>
    <lineage>
        <taxon>Eukaryota</taxon>
        <taxon>Metazoa</taxon>
        <taxon>Chordata</taxon>
        <taxon>Craniata</taxon>
        <taxon>Vertebrata</taxon>
        <taxon>Euteleostomi</taxon>
        <taxon>Archelosauria</taxon>
        <taxon>Archosauria</taxon>
        <taxon>Dinosauria</taxon>
        <taxon>Saurischia</taxon>
        <taxon>Theropoda</taxon>
        <taxon>Coelurosauria</taxon>
        <taxon>Aves</taxon>
        <taxon>Neognathae</taxon>
        <taxon>Neoaves</taxon>
        <taxon>Telluraves</taxon>
        <taxon>Australaves</taxon>
        <taxon>Passeriformes</taxon>
        <taxon>Thamnophilidae</taxon>
        <taxon>Willisornis</taxon>
    </lineage>
</organism>
<evidence type="ECO:0000313" key="2">
    <source>
        <dbReference type="Proteomes" id="UP001145742"/>
    </source>
</evidence>
<protein>
    <submittedName>
        <fullName evidence="1">Uncharacterized protein</fullName>
    </submittedName>
</protein>
<dbReference type="EMBL" id="WHWB01034705">
    <property type="protein sequence ID" value="KAJ7405478.1"/>
    <property type="molecule type" value="Genomic_DNA"/>
</dbReference>
<name>A0ABQ9CQB1_9PASS</name>
<accession>A0ABQ9CQB1</accession>
<gene>
    <name evidence="1" type="ORF">WISP_139210</name>
</gene>
<proteinExistence type="predicted"/>
<keyword evidence="2" id="KW-1185">Reference proteome</keyword>